<protein>
    <submittedName>
        <fullName evidence="1">Uncharacterized protein</fullName>
    </submittedName>
</protein>
<name>A0ACB8VR27_9TELE</name>
<gene>
    <name evidence="1" type="ORF">L3Q82_003073</name>
</gene>
<sequence length="396" mass="43647">MNDPASRLQYFKDLDAKRKASTMGTEASLKDPEPAEKKPDLSEKPPLNTVATPKIRTGSVSSGESSEPKKLDISAKLAEFTRRPSISSSKPPIISAKSYLKPTETSQLNKEENASESQKKDIFKSLKPLPSPKIFRKDPLKLKGLNPRRISCGDELLTTDATDAEKSEMKKSRSQSSSTMPRDDVKEGLHKVMGSNTSINTLGDGKGEGKTLDFLKKQTQRLKGFLGPKDKEKKSSGEDRGISTVIEVTGDSSKKSSSAKDTGSTATDQFTANHKSSTGTSGPSRYQAPGSSVLFSSNLRDDTKVILEQISANSQKNRQDREETGGDRDGDAEEKGLERQNSIKRNRFLRPQGNIQEREGLLKRIESLRKEKKVYSRFEVVYHSKDDVCSVDGKEI</sequence>
<evidence type="ECO:0000313" key="2">
    <source>
        <dbReference type="Proteomes" id="UP000831701"/>
    </source>
</evidence>
<dbReference type="Proteomes" id="UP000831701">
    <property type="component" value="Chromosome 18"/>
</dbReference>
<dbReference type="EMBL" id="CM041548">
    <property type="protein sequence ID" value="KAI3358061.1"/>
    <property type="molecule type" value="Genomic_DNA"/>
</dbReference>
<reference evidence="1" key="1">
    <citation type="submission" date="2022-04" db="EMBL/GenBank/DDBJ databases">
        <title>Jade perch genome.</title>
        <authorList>
            <person name="Chao B."/>
        </authorList>
    </citation>
    <scope>NUCLEOTIDE SEQUENCE</scope>
    <source>
        <strain evidence="1">CB-2022</strain>
    </source>
</reference>
<comment type="caution">
    <text evidence="1">The sequence shown here is derived from an EMBL/GenBank/DDBJ whole genome shotgun (WGS) entry which is preliminary data.</text>
</comment>
<accession>A0ACB8VR27</accession>
<organism evidence="1 2">
    <name type="scientific">Scortum barcoo</name>
    <name type="common">barcoo grunter</name>
    <dbReference type="NCBI Taxonomy" id="214431"/>
    <lineage>
        <taxon>Eukaryota</taxon>
        <taxon>Metazoa</taxon>
        <taxon>Chordata</taxon>
        <taxon>Craniata</taxon>
        <taxon>Vertebrata</taxon>
        <taxon>Euteleostomi</taxon>
        <taxon>Actinopterygii</taxon>
        <taxon>Neopterygii</taxon>
        <taxon>Teleostei</taxon>
        <taxon>Neoteleostei</taxon>
        <taxon>Acanthomorphata</taxon>
        <taxon>Eupercaria</taxon>
        <taxon>Centrarchiformes</taxon>
        <taxon>Terapontoidei</taxon>
        <taxon>Terapontidae</taxon>
        <taxon>Scortum</taxon>
    </lineage>
</organism>
<keyword evidence="2" id="KW-1185">Reference proteome</keyword>
<proteinExistence type="predicted"/>
<evidence type="ECO:0000313" key="1">
    <source>
        <dbReference type="EMBL" id="KAI3358061.1"/>
    </source>
</evidence>